<dbReference type="InterPro" id="IPR001680">
    <property type="entry name" value="WD40_rpt"/>
</dbReference>
<dbReference type="PROSITE" id="PS00678">
    <property type="entry name" value="WD_REPEATS_1"/>
    <property type="match status" value="1"/>
</dbReference>
<keyword evidence="1" id="KW-0853">WD repeat</keyword>
<evidence type="ECO:0000256" key="1">
    <source>
        <dbReference type="PROSITE-ProRule" id="PRU00221"/>
    </source>
</evidence>
<dbReference type="SMART" id="SM00320">
    <property type="entry name" value="WD40"/>
    <property type="match status" value="5"/>
</dbReference>
<reference evidence="2" key="1">
    <citation type="journal article" date="2021" name="Sci. Rep.">
        <title>Diploid genomic architecture of Nitzschia inconspicua, an elite biomass production diatom.</title>
        <authorList>
            <person name="Oliver A."/>
            <person name="Podell S."/>
            <person name="Pinowska A."/>
            <person name="Traller J.C."/>
            <person name="Smith S.R."/>
            <person name="McClure R."/>
            <person name="Beliaev A."/>
            <person name="Bohutskyi P."/>
            <person name="Hill E.A."/>
            <person name="Rabines A."/>
            <person name="Zheng H."/>
            <person name="Allen L.Z."/>
            <person name="Kuo A."/>
            <person name="Grigoriev I.V."/>
            <person name="Allen A.E."/>
            <person name="Hazlebeck D."/>
            <person name="Allen E.E."/>
        </authorList>
    </citation>
    <scope>NUCLEOTIDE SEQUENCE</scope>
    <source>
        <strain evidence="2">Hildebrandi</strain>
    </source>
</reference>
<dbReference type="PROSITE" id="PS50082">
    <property type="entry name" value="WD_REPEATS_2"/>
    <property type="match status" value="5"/>
</dbReference>
<keyword evidence="3" id="KW-1185">Reference proteome</keyword>
<dbReference type="PROSITE" id="PS50294">
    <property type="entry name" value="WD_REPEATS_REGION"/>
    <property type="match status" value="2"/>
</dbReference>
<sequence length="500" mass="54955">MSPVPVSVDDHKQRQSILRNLLCREYGFRRPDEFSHNVARFFDTKQLLQDPEVVSPHRKAVSCLAMESNTGRFLLAGSIDGTVSIYDISKWGRSDGNRLTVNGGRPRSSAVACYPPIARSLMVPAEPNILRLPSGHSSSVTFAQWYPTDAGVFVSGSSDGTVLLWDTARMKPVLRAHPFGKDGDVDYRAASWIAGHLRTTTGGSTDYNNNNLMVAGSYSHTKLKLVDIRSGASSHQLVGHQGGISCVQWSPTNAHVVASGSRDGCIRLWDVRKSGSRSCITFLDRNKVPYGTTIQPGGYSSDYAHLRTDQFRSRYVYSDKKKVTKKRQREEVAPNSYDHLESQGANQSHYGKVGALKFLENGQYLVSVGGDDGELILWDLRNGCSLPNKFVGNKYRQAGAPKQKRVALLTSRLGRSSRREDTTAIWIASHGEVLGYSTEGGKPKQVLRGHLTNVTSLENMEPGRRILSGGADGMILCWGQPQSALAMGRPVVLAEDKDSW</sequence>
<feature type="repeat" description="WD" evidence="1">
    <location>
        <begin position="237"/>
        <end position="272"/>
    </location>
</feature>
<dbReference type="PANTHER" id="PTHR46202">
    <property type="entry name" value="DNA EXCISION REPAIR PROTEIN ERCC-8"/>
    <property type="match status" value="1"/>
</dbReference>
<feature type="repeat" description="WD" evidence="1">
    <location>
        <begin position="133"/>
        <end position="175"/>
    </location>
</feature>
<name>A0A9K3KDN9_9STRA</name>
<dbReference type="GO" id="GO:0000209">
    <property type="term" value="P:protein polyubiquitination"/>
    <property type="evidence" value="ECO:0007669"/>
    <property type="project" value="TreeGrafter"/>
</dbReference>
<dbReference type="Proteomes" id="UP000693970">
    <property type="component" value="Unassembled WGS sequence"/>
</dbReference>
<evidence type="ECO:0000313" key="2">
    <source>
        <dbReference type="EMBL" id="KAG7341602.1"/>
    </source>
</evidence>
<dbReference type="InterPro" id="IPR042238">
    <property type="entry name" value="Rad28/ERCC8/Ckn1/ATCSA-1"/>
</dbReference>
<dbReference type="PANTHER" id="PTHR46202:SF1">
    <property type="entry name" value="DNA EXCISION REPAIR PROTEIN ERCC-8"/>
    <property type="match status" value="1"/>
</dbReference>
<organism evidence="2 3">
    <name type="scientific">Nitzschia inconspicua</name>
    <dbReference type="NCBI Taxonomy" id="303405"/>
    <lineage>
        <taxon>Eukaryota</taxon>
        <taxon>Sar</taxon>
        <taxon>Stramenopiles</taxon>
        <taxon>Ochrophyta</taxon>
        <taxon>Bacillariophyta</taxon>
        <taxon>Bacillariophyceae</taxon>
        <taxon>Bacillariophycidae</taxon>
        <taxon>Bacillariales</taxon>
        <taxon>Bacillariaceae</taxon>
        <taxon>Nitzschia</taxon>
    </lineage>
</organism>
<feature type="repeat" description="WD" evidence="1">
    <location>
        <begin position="447"/>
        <end position="478"/>
    </location>
</feature>
<evidence type="ECO:0000313" key="3">
    <source>
        <dbReference type="Proteomes" id="UP000693970"/>
    </source>
</evidence>
<feature type="repeat" description="WD" evidence="1">
    <location>
        <begin position="54"/>
        <end position="89"/>
    </location>
</feature>
<proteinExistence type="predicted"/>
<protein>
    <submittedName>
        <fullName evidence="2">WD40 repeat-containing protein</fullName>
    </submittedName>
</protein>
<accession>A0A9K3KDN9</accession>
<dbReference type="GO" id="GO:0006283">
    <property type="term" value="P:transcription-coupled nucleotide-excision repair"/>
    <property type="evidence" value="ECO:0007669"/>
    <property type="project" value="InterPro"/>
</dbReference>
<reference evidence="2" key="2">
    <citation type="submission" date="2021-04" db="EMBL/GenBank/DDBJ databases">
        <authorList>
            <person name="Podell S."/>
        </authorList>
    </citation>
    <scope>NUCLEOTIDE SEQUENCE</scope>
    <source>
        <strain evidence="2">Hildebrandi</strain>
    </source>
</reference>
<feature type="repeat" description="WD" evidence="1">
    <location>
        <begin position="346"/>
        <end position="388"/>
    </location>
</feature>
<dbReference type="Pfam" id="PF00400">
    <property type="entry name" value="WD40"/>
    <property type="match status" value="5"/>
</dbReference>
<comment type="caution">
    <text evidence="2">The sequence shown here is derived from an EMBL/GenBank/DDBJ whole genome shotgun (WGS) entry which is preliminary data.</text>
</comment>
<dbReference type="InterPro" id="IPR019775">
    <property type="entry name" value="WD40_repeat_CS"/>
</dbReference>
<gene>
    <name evidence="2" type="ORF">IV203_023555</name>
</gene>
<dbReference type="GO" id="GO:0043161">
    <property type="term" value="P:proteasome-mediated ubiquitin-dependent protein catabolic process"/>
    <property type="evidence" value="ECO:0007669"/>
    <property type="project" value="TreeGrafter"/>
</dbReference>
<dbReference type="GO" id="GO:0031464">
    <property type="term" value="C:Cul4A-RING E3 ubiquitin ligase complex"/>
    <property type="evidence" value="ECO:0007669"/>
    <property type="project" value="TreeGrafter"/>
</dbReference>
<dbReference type="OrthoDB" id="361494at2759"/>
<dbReference type="EMBL" id="JAGRRH010000026">
    <property type="protein sequence ID" value="KAG7341602.1"/>
    <property type="molecule type" value="Genomic_DNA"/>
</dbReference>
<dbReference type="GO" id="GO:0000109">
    <property type="term" value="C:nucleotide-excision repair complex"/>
    <property type="evidence" value="ECO:0007669"/>
    <property type="project" value="TreeGrafter"/>
</dbReference>
<dbReference type="AlphaFoldDB" id="A0A9K3KDN9"/>